<keyword evidence="1" id="KW-0547">Nucleotide-binding</keyword>
<dbReference type="GO" id="GO:0005524">
    <property type="term" value="F:ATP binding"/>
    <property type="evidence" value="ECO:0007669"/>
    <property type="project" value="UniProtKB-KW"/>
</dbReference>
<feature type="transmembrane region" description="Helical" evidence="3">
    <location>
        <begin position="22"/>
        <end position="40"/>
    </location>
</feature>
<gene>
    <name evidence="4" type="ordered locus">LFE_2248</name>
</gene>
<dbReference type="OrthoDB" id="9812433at2"/>
<keyword evidence="3" id="KW-1133">Transmembrane helix</keyword>
<dbReference type="EMBL" id="AP012342">
    <property type="protein sequence ID" value="BAM07920.1"/>
    <property type="molecule type" value="Genomic_DNA"/>
</dbReference>
<reference evidence="4 5" key="1">
    <citation type="journal article" date="2012" name="J. Bacteriol.">
        <title>Complete Genome Sequence of Leptospirillum ferrooxidans Strain C2-3, Isolated from a Fresh Volcanic Ash Deposit on the Island of Miyake, Japan.</title>
        <authorList>
            <person name="Fujimura R."/>
            <person name="Sato Y."/>
            <person name="Nishizawa T."/>
            <person name="Oshima K."/>
            <person name="Kim S.-W."/>
            <person name="Hattori M."/>
            <person name="Kamijo T."/>
            <person name="Ohta H."/>
        </authorList>
    </citation>
    <scope>NUCLEOTIDE SEQUENCE [LARGE SCALE GENOMIC DNA]</scope>
    <source>
        <strain evidence="4 5">C2-3</strain>
    </source>
</reference>
<feature type="transmembrane region" description="Helical" evidence="3">
    <location>
        <begin position="357"/>
        <end position="379"/>
    </location>
</feature>
<sequence>MNTLDAKTLFFLALLSVRKHKLLAFVTFFVLFIPFVVAGLSKKPIYVAKATVYLKPNNYSTSAIGNRVHPPRSFGIQIAILKSQYLAQKVVQALPDSTLRDLESDSQYTNYQMKITNMIRKMMGKEPIVINPMQKAAMELRNARMDFKGGAGSILRIEGESGNPKVARDLVNAYIDTFKDISSHFALEQQADLDKSLSLQIMNAQSLLKKSEEELLTFENSVRSKGGKKGPVDVSDYLSQESGLLNSLRMKRSQLLLSETESHPDVVAVNQEISGIKKEISKLRSMVGPSSSAPSVSSAAWETFLESNVKMNRDLRAELEEERSSVRIISDSNLENMIIIDPPTIPMTPLMTKGFRVIILGFIAAIGGSVGLPFLLMFFRKPIQGEDNLKILTGYQNLANIPRIQRRHIPEINGKKVLRIDHPFDREEFWVFQKEFESFFLRVKRLLKMNKGQVLLFTSCAPEDGKSLTVMNLAMTMAAMGHRAIILDTDTVRGRVQENLGLPNSFTVEDFLPRNDGSYSRIVWDNTNLATISMGNAGPGFWKKNPEAVISKWFEMLRFQCDYILIDAPPLMASTDLLSLPAMIDGVIIVVRDKVTAEKDLLKVESLLRDHQFEVMGTVLNYSKSTHIQYYYGYEETSRKK</sequence>
<dbReference type="eggNOG" id="COG3206">
    <property type="taxonomic scope" value="Bacteria"/>
</dbReference>
<keyword evidence="3" id="KW-0812">Transmembrane</keyword>
<dbReference type="KEGG" id="lfc:LFE_2248"/>
<dbReference type="PANTHER" id="PTHR32309">
    <property type="entry name" value="TYROSINE-PROTEIN KINASE"/>
    <property type="match status" value="1"/>
</dbReference>
<dbReference type="STRING" id="1162668.LFE_2248"/>
<dbReference type="CDD" id="cd05387">
    <property type="entry name" value="BY-kinase"/>
    <property type="match status" value="1"/>
</dbReference>
<dbReference type="PANTHER" id="PTHR32309:SF31">
    <property type="entry name" value="CAPSULAR EXOPOLYSACCHARIDE FAMILY"/>
    <property type="match status" value="1"/>
</dbReference>
<dbReference type="eggNOG" id="COG0489">
    <property type="taxonomic scope" value="Bacteria"/>
</dbReference>
<keyword evidence="5" id="KW-1185">Reference proteome</keyword>
<dbReference type="InterPro" id="IPR033756">
    <property type="entry name" value="YlxH/NBP35"/>
</dbReference>
<keyword evidence="2" id="KW-0067">ATP-binding</keyword>
<evidence type="ECO:0000256" key="1">
    <source>
        <dbReference type="ARBA" id="ARBA00022741"/>
    </source>
</evidence>
<dbReference type="AlphaFoldDB" id="I0IRM1"/>
<dbReference type="HOGENOM" id="CLU_426866_0_0_0"/>
<name>I0IRM1_LEPFC</name>
<dbReference type="PATRIC" id="fig|1162668.3.peg.2666"/>
<dbReference type="Pfam" id="PF10609">
    <property type="entry name" value="ParA"/>
    <property type="match status" value="1"/>
</dbReference>
<dbReference type="InterPro" id="IPR050445">
    <property type="entry name" value="Bact_polysacc_biosynth/exp"/>
</dbReference>
<evidence type="ECO:0000313" key="4">
    <source>
        <dbReference type="EMBL" id="BAM07920.1"/>
    </source>
</evidence>
<evidence type="ECO:0000256" key="2">
    <source>
        <dbReference type="ARBA" id="ARBA00022840"/>
    </source>
</evidence>
<dbReference type="InterPro" id="IPR027417">
    <property type="entry name" value="P-loop_NTPase"/>
</dbReference>
<dbReference type="InterPro" id="IPR005702">
    <property type="entry name" value="Wzc-like_C"/>
</dbReference>
<dbReference type="RefSeq" id="WP_014450403.1">
    <property type="nucleotide sequence ID" value="NC_017094.1"/>
</dbReference>
<dbReference type="Gene3D" id="3.40.50.300">
    <property type="entry name" value="P-loop containing nucleotide triphosphate hydrolases"/>
    <property type="match status" value="1"/>
</dbReference>
<proteinExistence type="predicted"/>
<keyword evidence="3" id="KW-0472">Membrane</keyword>
<dbReference type="SUPFAM" id="SSF52540">
    <property type="entry name" value="P-loop containing nucleoside triphosphate hydrolases"/>
    <property type="match status" value="1"/>
</dbReference>
<dbReference type="Proteomes" id="UP000007382">
    <property type="component" value="Chromosome"/>
</dbReference>
<accession>I0IRM1</accession>
<protein>
    <submittedName>
        <fullName evidence="4">Putative lipopolysaccharide biosynthesis protein</fullName>
    </submittedName>
</protein>
<reference evidence="5" key="2">
    <citation type="submission" date="2012-03" db="EMBL/GenBank/DDBJ databases">
        <title>The complete genome sequence of the pioneer microbe on fresh volcanic deposit, Leptospirillum ferrooxidans strain C2-3.</title>
        <authorList>
            <person name="Fujimura R."/>
            <person name="Sato Y."/>
            <person name="Nishizawa T."/>
            <person name="Nanba K."/>
            <person name="Oshima K."/>
            <person name="Hattori M."/>
            <person name="Kamijo T."/>
            <person name="Ohta H."/>
        </authorList>
    </citation>
    <scope>NUCLEOTIDE SEQUENCE [LARGE SCALE GENOMIC DNA]</scope>
    <source>
        <strain evidence="5">C2-3</strain>
    </source>
</reference>
<evidence type="ECO:0000313" key="5">
    <source>
        <dbReference type="Proteomes" id="UP000007382"/>
    </source>
</evidence>
<organism evidence="4 5">
    <name type="scientific">Leptospirillum ferrooxidans (strain C2-3)</name>
    <dbReference type="NCBI Taxonomy" id="1162668"/>
    <lineage>
        <taxon>Bacteria</taxon>
        <taxon>Pseudomonadati</taxon>
        <taxon>Nitrospirota</taxon>
        <taxon>Nitrospiria</taxon>
        <taxon>Nitrospirales</taxon>
        <taxon>Nitrospiraceae</taxon>
        <taxon>Leptospirillum</taxon>
    </lineage>
</organism>
<evidence type="ECO:0000256" key="3">
    <source>
        <dbReference type="SAM" id="Phobius"/>
    </source>
</evidence>